<dbReference type="SUPFAM" id="SSF54862">
    <property type="entry name" value="4Fe-4S ferredoxins"/>
    <property type="match status" value="1"/>
</dbReference>
<dbReference type="Pfam" id="PF12838">
    <property type="entry name" value="Fer4_7"/>
    <property type="match status" value="1"/>
</dbReference>
<feature type="domain" description="4Fe-4S ferredoxin-type" evidence="4">
    <location>
        <begin position="290"/>
        <end position="319"/>
    </location>
</feature>
<keyword evidence="2" id="KW-0408">Iron</keyword>
<dbReference type="InterPro" id="IPR017900">
    <property type="entry name" value="4Fe4S_Fe_S_CS"/>
</dbReference>
<dbReference type="EMBL" id="AP025591">
    <property type="protein sequence ID" value="BDG05598.1"/>
    <property type="molecule type" value="Genomic_DNA"/>
</dbReference>
<dbReference type="Gene3D" id="3.30.70.20">
    <property type="match status" value="1"/>
</dbReference>
<dbReference type="Proteomes" id="UP001162891">
    <property type="component" value="Chromosome"/>
</dbReference>
<keyword evidence="6" id="KW-1185">Reference proteome</keyword>
<accession>A0ABN6N0R9</accession>
<evidence type="ECO:0000256" key="1">
    <source>
        <dbReference type="ARBA" id="ARBA00022723"/>
    </source>
</evidence>
<dbReference type="PROSITE" id="PS51379">
    <property type="entry name" value="4FE4S_FER_2"/>
    <property type="match status" value="2"/>
</dbReference>
<keyword evidence="3" id="KW-0411">Iron-sulfur</keyword>
<evidence type="ECO:0000256" key="3">
    <source>
        <dbReference type="ARBA" id="ARBA00023014"/>
    </source>
</evidence>
<proteinExistence type="predicted"/>
<dbReference type="InterPro" id="IPR017896">
    <property type="entry name" value="4Fe4S_Fe-S-bd"/>
</dbReference>
<dbReference type="SUPFAM" id="SSF46785">
    <property type="entry name" value="Winged helix' DNA-binding domain"/>
    <property type="match status" value="1"/>
</dbReference>
<dbReference type="InterPro" id="IPR036390">
    <property type="entry name" value="WH_DNA-bd_sf"/>
</dbReference>
<evidence type="ECO:0000259" key="4">
    <source>
        <dbReference type="PROSITE" id="PS51379"/>
    </source>
</evidence>
<sequence length="431" mass="47043">MGHLHRLKQQYSELVERLGAGSVAMPEPDDARARQGWQELLEILFTPEEAALASRLPVRPMTLGALATRLGTDAATLRARLEPLCDKGIVLDVVDPRGGEPVYVLAPPVVGFFEFSLMRTDDGLPKKRLSEAYEAYMHGDDTFAREALGGDTSLGRALVHESKLADEPMPDVLDWERASEVVSSARAWSVTSCYCRHKALHLGRACDAPMEICMSLNGGAEFVARRGFGRAVERSEALEVLAAARERGLVQICDNVQRTPAWLCNCCGCCCELLAGITRYDLAAVNPSGFLPRRDPDRCAGCSRCARACPVGAITMVPVREPGTRKNELAPVRDDDRCIGCGVCADACLKHALVMARSERPRVPVNAVERAVRMSLERGRLAELLVDGGDRLGARFLRRALSAITNLPPAKQLLATEQVRSRFVRAALSRT</sequence>
<feature type="domain" description="4Fe-4S ferredoxin-type" evidence="4">
    <location>
        <begin position="329"/>
        <end position="358"/>
    </location>
</feature>
<organism evidence="5 6">
    <name type="scientific">Anaeromyxobacter oryzae</name>
    <dbReference type="NCBI Taxonomy" id="2918170"/>
    <lineage>
        <taxon>Bacteria</taxon>
        <taxon>Pseudomonadati</taxon>
        <taxon>Myxococcota</taxon>
        <taxon>Myxococcia</taxon>
        <taxon>Myxococcales</taxon>
        <taxon>Cystobacterineae</taxon>
        <taxon>Anaeromyxobacteraceae</taxon>
        <taxon>Anaeromyxobacter</taxon>
    </lineage>
</organism>
<dbReference type="RefSeq" id="WP_248354574.1">
    <property type="nucleotide sequence ID" value="NZ_AP025591.1"/>
</dbReference>
<evidence type="ECO:0000256" key="2">
    <source>
        <dbReference type="ARBA" id="ARBA00023004"/>
    </source>
</evidence>
<keyword evidence="1" id="KW-0479">Metal-binding</keyword>
<dbReference type="PROSITE" id="PS00198">
    <property type="entry name" value="4FE4S_FER_1"/>
    <property type="match status" value="1"/>
</dbReference>
<reference evidence="6" key="1">
    <citation type="journal article" date="2022" name="Int. J. Syst. Evol. Microbiol.">
        <title>Anaeromyxobacter oryzae sp. nov., Anaeromyxobacter diazotrophicus sp. nov. and Anaeromyxobacter paludicola sp. nov., isolated from paddy soils.</title>
        <authorList>
            <person name="Itoh H."/>
            <person name="Xu Z."/>
            <person name="Mise K."/>
            <person name="Masuda Y."/>
            <person name="Ushijima N."/>
            <person name="Hayakawa C."/>
            <person name="Shiratori Y."/>
            <person name="Senoo K."/>
        </authorList>
    </citation>
    <scope>NUCLEOTIDE SEQUENCE [LARGE SCALE GENOMIC DNA]</scope>
    <source>
        <strain evidence="6">Red232</strain>
    </source>
</reference>
<gene>
    <name evidence="5" type="ORF">AMOR_45940</name>
</gene>
<protein>
    <submittedName>
        <fullName evidence="5">(Fe-S)-binding protein</fullName>
    </submittedName>
</protein>
<evidence type="ECO:0000313" key="6">
    <source>
        <dbReference type="Proteomes" id="UP001162891"/>
    </source>
</evidence>
<evidence type="ECO:0000313" key="5">
    <source>
        <dbReference type="EMBL" id="BDG05598.1"/>
    </source>
</evidence>
<name>A0ABN6N0R9_9BACT</name>